<dbReference type="EMBL" id="JABBWG010000015">
    <property type="protein sequence ID" value="KAG1816772.1"/>
    <property type="molecule type" value="Genomic_DNA"/>
</dbReference>
<organism evidence="2 3">
    <name type="scientific">Suillus subaureus</name>
    <dbReference type="NCBI Taxonomy" id="48587"/>
    <lineage>
        <taxon>Eukaryota</taxon>
        <taxon>Fungi</taxon>
        <taxon>Dikarya</taxon>
        <taxon>Basidiomycota</taxon>
        <taxon>Agaricomycotina</taxon>
        <taxon>Agaricomycetes</taxon>
        <taxon>Agaricomycetidae</taxon>
        <taxon>Boletales</taxon>
        <taxon>Suillineae</taxon>
        <taxon>Suillaceae</taxon>
        <taxon>Suillus</taxon>
    </lineage>
</organism>
<proteinExistence type="predicted"/>
<accession>A0A9P7EBD7</accession>
<evidence type="ECO:0000313" key="3">
    <source>
        <dbReference type="Proteomes" id="UP000807769"/>
    </source>
</evidence>
<reference evidence="2" key="1">
    <citation type="journal article" date="2020" name="New Phytol.">
        <title>Comparative genomics reveals dynamic genome evolution in host specialist ectomycorrhizal fungi.</title>
        <authorList>
            <person name="Lofgren L.A."/>
            <person name="Nguyen N.H."/>
            <person name="Vilgalys R."/>
            <person name="Ruytinx J."/>
            <person name="Liao H.L."/>
            <person name="Branco S."/>
            <person name="Kuo A."/>
            <person name="LaButti K."/>
            <person name="Lipzen A."/>
            <person name="Andreopoulos W."/>
            <person name="Pangilinan J."/>
            <person name="Riley R."/>
            <person name="Hundley H."/>
            <person name="Na H."/>
            <person name="Barry K."/>
            <person name="Grigoriev I.V."/>
            <person name="Stajich J.E."/>
            <person name="Kennedy P.G."/>
        </authorList>
    </citation>
    <scope>NUCLEOTIDE SEQUENCE</scope>
    <source>
        <strain evidence="2">MN1</strain>
    </source>
</reference>
<name>A0A9P7EBD7_9AGAM</name>
<dbReference type="GeneID" id="64626895"/>
<gene>
    <name evidence="2" type="ORF">BJ212DRAFT_1299521</name>
</gene>
<protein>
    <submittedName>
        <fullName evidence="2">Uncharacterized protein</fullName>
    </submittedName>
</protein>
<keyword evidence="3" id="KW-1185">Reference proteome</keyword>
<dbReference type="Proteomes" id="UP000807769">
    <property type="component" value="Unassembled WGS sequence"/>
</dbReference>
<dbReference type="AlphaFoldDB" id="A0A9P7EBD7"/>
<comment type="caution">
    <text evidence="2">The sequence shown here is derived from an EMBL/GenBank/DDBJ whole genome shotgun (WGS) entry which is preliminary data.</text>
</comment>
<feature type="region of interest" description="Disordered" evidence="1">
    <location>
        <begin position="133"/>
        <end position="160"/>
    </location>
</feature>
<sequence length="160" mass="18297">MYGFFRVYDTTMISGDFWAVISQHAFDFHIGLCNMWNVFAGTPEFIRETAPPDRGNIQLTTSRGYSNLYYVEQVRHYRILYLLGFISKYNIDRTSESFTSSLLHLHKFASVIQVISLVALFISQLRPGNVPQSYEPMPVNHGSPRLGSTTSLPYSTRISN</sequence>
<evidence type="ECO:0000313" key="2">
    <source>
        <dbReference type="EMBL" id="KAG1816772.1"/>
    </source>
</evidence>
<feature type="compositionally biased region" description="Polar residues" evidence="1">
    <location>
        <begin position="146"/>
        <end position="160"/>
    </location>
</feature>
<evidence type="ECO:0000256" key="1">
    <source>
        <dbReference type="SAM" id="MobiDB-lite"/>
    </source>
</evidence>
<dbReference type="RefSeq" id="XP_041193332.1">
    <property type="nucleotide sequence ID" value="XM_041332878.1"/>
</dbReference>